<keyword evidence="2" id="KW-1185">Reference proteome</keyword>
<dbReference type="EMBL" id="MU003723">
    <property type="protein sequence ID" value="KAF2802457.1"/>
    <property type="molecule type" value="Genomic_DNA"/>
</dbReference>
<organism evidence="1">
    <name type="scientific">Mytilinidion resinicola</name>
    <dbReference type="NCBI Taxonomy" id="574789"/>
    <lineage>
        <taxon>Eukaryota</taxon>
        <taxon>Fungi</taxon>
        <taxon>Dikarya</taxon>
        <taxon>Ascomycota</taxon>
        <taxon>Pezizomycotina</taxon>
        <taxon>Dothideomycetes</taxon>
        <taxon>Pleosporomycetidae</taxon>
        <taxon>Mytilinidiales</taxon>
        <taxon>Mytilinidiaceae</taxon>
        <taxon>Mytilinidion</taxon>
    </lineage>
</organism>
<dbReference type="Proteomes" id="UP000504636">
    <property type="component" value="Unplaced"/>
</dbReference>
<sequence>MVPYAGMSGVCRSPILNGWSNKKPSLKKFLAGGFAMLLVLASSSRRQFVGTHLRMEGMTGCKNASVRGRSWSQTLPTSGAHLS</sequence>
<evidence type="ECO:0000313" key="1">
    <source>
        <dbReference type="EMBL" id="KAF2802457.1"/>
    </source>
</evidence>
<evidence type="ECO:0000313" key="2">
    <source>
        <dbReference type="Proteomes" id="UP000504636"/>
    </source>
</evidence>
<dbReference type="GeneID" id="54462266"/>
<reference evidence="1 3" key="1">
    <citation type="journal article" date="2020" name="Stud. Mycol.">
        <title>101 Dothideomycetes genomes: a test case for predicting lifestyles and emergence of pathogens.</title>
        <authorList>
            <person name="Haridas S."/>
            <person name="Albert R."/>
            <person name="Binder M."/>
            <person name="Bloem J."/>
            <person name="Labutti K."/>
            <person name="Salamov A."/>
            <person name="Andreopoulos B."/>
            <person name="Baker S."/>
            <person name="Barry K."/>
            <person name="Bills G."/>
            <person name="Bluhm B."/>
            <person name="Cannon C."/>
            <person name="Castanera R."/>
            <person name="Culley D."/>
            <person name="Daum C."/>
            <person name="Ezra D."/>
            <person name="Gonzalez J."/>
            <person name="Henrissat B."/>
            <person name="Kuo A."/>
            <person name="Liang C."/>
            <person name="Lipzen A."/>
            <person name="Lutzoni F."/>
            <person name="Magnuson J."/>
            <person name="Mondo S."/>
            <person name="Nolan M."/>
            <person name="Ohm R."/>
            <person name="Pangilinan J."/>
            <person name="Park H.-J."/>
            <person name="Ramirez L."/>
            <person name="Alfaro M."/>
            <person name="Sun H."/>
            <person name="Tritt A."/>
            <person name="Yoshinaga Y."/>
            <person name="Zwiers L.-H."/>
            <person name="Turgeon B."/>
            <person name="Goodwin S."/>
            <person name="Spatafora J."/>
            <person name="Crous P."/>
            <person name="Grigoriev I."/>
        </authorList>
    </citation>
    <scope>NUCLEOTIDE SEQUENCE</scope>
    <source>
        <strain evidence="1 3">CBS 304.34</strain>
    </source>
</reference>
<protein>
    <submittedName>
        <fullName evidence="1 3">Uncharacterized protein</fullName>
    </submittedName>
</protein>
<reference evidence="3" key="2">
    <citation type="submission" date="2020-04" db="EMBL/GenBank/DDBJ databases">
        <authorList>
            <consortium name="NCBI Genome Project"/>
        </authorList>
    </citation>
    <scope>NUCLEOTIDE SEQUENCE</scope>
    <source>
        <strain evidence="3">CBS 304.34</strain>
    </source>
</reference>
<dbReference type="RefSeq" id="XP_033569421.1">
    <property type="nucleotide sequence ID" value="XM_033721373.1"/>
</dbReference>
<reference evidence="3" key="3">
    <citation type="submission" date="2025-04" db="UniProtKB">
        <authorList>
            <consortium name="RefSeq"/>
        </authorList>
    </citation>
    <scope>IDENTIFICATION</scope>
    <source>
        <strain evidence="3">CBS 304.34</strain>
    </source>
</reference>
<accession>A0A6A6Y3V1</accession>
<proteinExistence type="predicted"/>
<gene>
    <name evidence="1 3" type="ORF">BDZ99DRAFT_468917</name>
</gene>
<evidence type="ECO:0000313" key="3">
    <source>
        <dbReference type="RefSeq" id="XP_033569421.1"/>
    </source>
</evidence>
<dbReference type="AlphaFoldDB" id="A0A6A6Y3V1"/>
<name>A0A6A6Y3V1_9PEZI</name>